<protein>
    <recommendedName>
        <fullName evidence="1">Lipocalin-like domain-containing protein</fullName>
    </recommendedName>
</protein>
<dbReference type="Proteomes" id="UP000305939">
    <property type="component" value="Unassembled WGS sequence"/>
</dbReference>
<sequence>MKRKLNHFFLLLGVILFTSCGGSSSLGKENRSMRSTLDGTWQLAEVTYNGEGYYKSTLFNDANAKCYEGSQWFFRSNNSTGTYELSGDQCNPGVRYIRWSIQNDAEGNPVAFTFKFTDEQKKDLYGGAGYVFNIQSITENTMVLSGTESAGGDPVELIYQFNKIQL</sequence>
<dbReference type="EMBL" id="SSMC01000002">
    <property type="protein sequence ID" value="THD67898.1"/>
    <property type="molecule type" value="Genomic_DNA"/>
</dbReference>
<evidence type="ECO:0000313" key="2">
    <source>
        <dbReference type="EMBL" id="THD67898.1"/>
    </source>
</evidence>
<dbReference type="RefSeq" id="WP_136336103.1">
    <property type="nucleotide sequence ID" value="NZ_QXMP01000019.1"/>
</dbReference>
<dbReference type="PROSITE" id="PS51257">
    <property type="entry name" value="PROKAR_LIPOPROTEIN"/>
    <property type="match status" value="1"/>
</dbReference>
<evidence type="ECO:0000313" key="3">
    <source>
        <dbReference type="Proteomes" id="UP000305939"/>
    </source>
</evidence>
<dbReference type="OrthoDB" id="1121756at2"/>
<organism evidence="2 3">
    <name type="scientific">Robertkochia marina</name>
    <dbReference type="NCBI Taxonomy" id="1227945"/>
    <lineage>
        <taxon>Bacteria</taxon>
        <taxon>Pseudomonadati</taxon>
        <taxon>Bacteroidota</taxon>
        <taxon>Flavobacteriia</taxon>
        <taxon>Flavobacteriales</taxon>
        <taxon>Flavobacteriaceae</taxon>
        <taxon>Robertkochia</taxon>
    </lineage>
</organism>
<comment type="caution">
    <text evidence="2">The sequence shown here is derived from an EMBL/GenBank/DDBJ whole genome shotgun (WGS) entry which is preliminary data.</text>
</comment>
<dbReference type="AlphaFoldDB" id="A0A4S3M138"/>
<feature type="domain" description="Lipocalin-like" evidence="1">
    <location>
        <begin position="37"/>
        <end position="144"/>
    </location>
</feature>
<gene>
    <name evidence="2" type="ORF">E7Z59_09620</name>
</gene>
<dbReference type="Pfam" id="PF13648">
    <property type="entry name" value="Lipocalin_4"/>
    <property type="match status" value="1"/>
</dbReference>
<name>A0A4S3M138_9FLAO</name>
<proteinExistence type="predicted"/>
<evidence type="ECO:0000259" key="1">
    <source>
        <dbReference type="Pfam" id="PF13648"/>
    </source>
</evidence>
<reference evidence="2 3" key="1">
    <citation type="submission" date="2019-04" db="EMBL/GenBank/DDBJ databases">
        <title>Draft genome sequence of Robertkochia marina CC-AMO-30D.</title>
        <authorList>
            <person name="Hameed A."/>
            <person name="Lin S.-Y."/>
            <person name="Shahina M."/>
            <person name="Lai W.-A."/>
            <person name="Young C.-C."/>
        </authorList>
    </citation>
    <scope>NUCLEOTIDE SEQUENCE [LARGE SCALE GENOMIC DNA]</scope>
    <source>
        <strain evidence="2 3">CC-AMO-30D</strain>
    </source>
</reference>
<dbReference type="InterPro" id="IPR024311">
    <property type="entry name" value="Lipocalin-like"/>
</dbReference>
<accession>A0A4S3M138</accession>
<keyword evidence="3" id="KW-1185">Reference proteome</keyword>